<protein>
    <submittedName>
        <fullName evidence="1">Uncharacterized protein</fullName>
    </submittedName>
</protein>
<reference evidence="1" key="1">
    <citation type="submission" date="2018-02" db="EMBL/GenBank/DDBJ databases">
        <title>Rhizophora mucronata_Transcriptome.</title>
        <authorList>
            <person name="Meera S.P."/>
            <person name="Sreeshan A."/>
            <person name="Augustine A."/>
        </authorList>
    </citation>
    <scope>NUCLEOTIDE SEQUENCE</scope>
    <source>
        <tissue evidence="1">Leaf</tissue>
    </source>
</reference>
<name>A0A2P2NRP9_RHIMU</name>
<sequence>MLRRQNSLLKSTSVFPCL</sequence>
<proteinExistence type="predicted"/>
<dbReference type="EMBL" id="GGEC01064682">
    <property type="protein sequence ID" value="MBX45166.1"/>
    <property type="molecule type" value="Transcribed_RNA"/>
</dbReference>
<organism evidence="1">
    <name type="scientific">Rhizophora mucronata</name>
    <name type="common">Asiatic mangrove</name>
    <dbReference type="NCBI Taxonomy" id="61149"/>
    <lineage>
        <taxon>Eukaryota</taxon>
        <taxon>Viridiplantae</taxon>
        <taxon>Streptophyta</taxon>
        <taxon>Embryophyta</taxon>
        <taxon>Tracheophyta</taxon>
        <taxon>Spermatophyta</taxon>
        <taxon>Magnoliopsida</taxon>
        <taxon>eudicotyledons</taxon>
        <taxon>Gunneridae</taxon>
        <taxon>Pentapetalae</taxon>
        <taxon>rosids</taxon>
        <taxon>fabids</taxon>
        <taxon>Malpighiales</taxon>
        <taxon>Rhizophoraceae</taxon>
        <taxon>Rhizophora</taxon>
    </lineage>
</organism>
<evidence type="ECO:0000313" key="1">
    <source>
        <dbReference type="EMBL" id="MBX45166.1"/>
    </source>
</evidence>
<accession>A0A2P2NRP9</accession>
<dbReference type="AlphaFoldDB" id="A0A2P2NRP9"/>